<evidence type="ECO:0000313" key="2">
    <source>
        <dbReference type="EMBL" id="SCQ19363.1"/>
    </source>
</evidence>
<name>A0A1D3UGX6_TANFO</name>
<sequence length="423" mass="47991">MEINLTQFCSIPYIDSLSNWAAKNQPFRYVSIRKSPNSEPQWHIASIQLARTPIGLINPKGVQTVAGASIYKEDAIVSCIGEAIERYSASNYYLIDEFVDFEVDSSLGFVRCANWEPAPATFKCGGLTGVKIPHTKTLCLNTSEETYLPIETVFLTALKRDSSTLFTNPISSGLSFYTNKEVASIKGIFEVIERDALMYWWHTNLQSATEINIYNSVNKGVIDRIYRILEVGLRIRLLNISRFPEIPVVLCVISGKSYPYAGFGISCNTSMISAICKSIDESVSIRTMSHWARSSEKVDCNNFDWVQELPDHMHLYANWKDSPIVEKLMQTDFPKVDAVYYTKSFSEEPCLFLKQLVGYLDTHGYKVYWKDLTLPEVRHLGVVSKIIIPKMIPLSQSQNIRWLGNLHPNPTKVIVNQYPHPFA</sequence>
<reference evidence="2" key="1">
    <citation type="submission" date="2016-09" db="EMBL/GenBank/DDBJ databases">
        <authorList>
            <person name="Capua I."/>
            <person name="De Benedictis P."/>
            <person name="Joannis T."/>
            <person name="Lombin L.H."/>
            <person name="Cattoli G."/>
        </authorList>
    </citation>
    <scope>NUCLEOTIDE SEQUENCE [LARGE SCALE GENOMIC DNA]</scope>
    <source>
        <strain evidence="2">UB20</strain>
    </source>
</reference>
<dbReference type="PROSITE" id="PS51664">
    <property type="entry name" value="YCAO"/>
    <property type="match status" value="1"/>
</dbReference>
<gene>
    <name evidence="2" type="ORF">TFUB20_00674</name>
</gene>
<organism evidence="2">
    <name type="scientific">Tannerella forsythia</name>
    <name type="common">Bacteroides forsythus</name>
    <dbReference type="NCBI Taxonomy" id="28112"/>
    <lineage>
        <taxon>Bacteria</taxon>
        <taxon>Pseudomonadati</taxon>
        <taxon>Bacteroidota</taxon>
        <taxon>Bacteroidia</taxon>
        <taxon>Bacteroidales</taxon>
        <taxon>Tannerellaceae</taxon>
        <taxon>Tannerella</taxon>
    </lineage>
</organism>
<protein>
    <submittedName>
        <fullName evidence="2">YcaO-like family protein</fullName>
    </submittedName>
</protein>
<dbReference type="InterPro" id="IPR003776">
    <property type="entry name" value="YcaO-like_dom"/>
</dbReference>
<dbReference type="Proteomes" id="UP000182057">
    <property type="component" value="Unassembled WGS sequence"/>
</dbReference>
<accession>A0A1D3UGX6</accession>
<proteinExistence type="predicted"/>
<dbReference type="EMBL" id="FMMM01000025">
    <property type="protein sequence ID" value="SCQ19363.1"/>
    <property type="molecule type" value="Genomic_DNA"/>
</dbReference>
<dbReference type="AlphaFoldDB" id="A0A1D3UGX6"/>
<dbReference type="Gene3D" id="3.30.1330.230">
    <property type="match status" value="1"/>
</dbReference>
<dbReference type="PANTHER" id="PTHR37809:SF1">
    <property type="entry name" value="RIBOSOMAL PROTEIN S12 METHYLTHIOTRANSFERASE ACCESSORY FACTOR YCAO"/>
    <property type="match status" value="1"/>
</dbReference>
<evidence type="ECO:0000259" key="1">
    <source>
        <dbReference type="PROSITE" id="PS51664"/>
    </source>
</evidence>
<feature type="domain" description="YcaO" evidence="1">
    <location>
        <begin position="67"/>
        <end position="423"/>
    </location>
</feature>
<dbReference type="PANTHER" id="PTHR37809">
    <property type="entry name" value="RIBOSOMAL PROTEIN S12 METHYLTHIOTRANSFERASE ACCESSORY FACTOR YCAO"/>
    <property type="match status" value="1"/>
</dbReference>
<dbReference type="Pfam" id="PF02624">
    <property type="entry name" value="YcaO"/>
    <property type="match status" value="1"/>
</dbReference>